<accession>A0A5J4P0Y4</accession>
<feature type="region of interest" description="Disordered" evidence="1">
    <location>
        <begin position="181"/>
        <end position="205"/>
    </location>
</feature>
<organism evidence="2 3">
    <name type="scientific">Paragonimus westermani</name>
    <dbReference type="NCBI Taxonomy" id="34504"/>
    <lineage>
        <taxon>Eukaryota</taxon>
        <taxon>Metazoa</taxon>
        <taxon>Spiralia</taxon>
        <taxon>Lophotrochozoa</taxon>
        <taxon>Platyhelminthes</taxon>
        <taxon>Trematoda</taxon>
        <taxon>Digenea</taxon>
        <taxon>Plagiorchiida</taxon>
        <taxon>Troglotremata</taxon>
        <taxon>Troglotrematidae</taxon>
        <taxon>Paragonimus</taxon>
    </lineage>
</organism>
<evidence type="ECO:0000256" key="1">
    <source>
        <dbReference type="SAM" id="MobiDB-lite"/>
    </source>
</evidence>
<sequence>MPIRVPRHVARFLIDKIAVRVKLLETALLELHDIDNRLKMELLSLTSLVDTDIENLELDDESDLFAPFTPQDTDTVGHKRTSNFSPYELVDLDDVLIPNEWNEFDSDFFIERSERYANSRDADNQTLKLRSRSSGFAPPSRQPRLLRKASQTVNFLAGLINDSSLKTNQIRPYTTGGVGVTVPTCSKRPNDEHETDTSPSKRKVA</sequence>
<reference evidence="2 3" key="1">
    <citation type="journal article" date="2019" name="Gigascience">
        <title>Whole-genome sequence of the oriental lung fluke Paragonimus westermani.</title>
        <authorList>
            <person name="Oey H."/>
            <person name="Zakrzewski M."/>
            <person name="Narain K."/>
            <person name="Devi K.R."/>
            <person name="Agatsuma T."/>
            <person name="Nawaratna S."/>
            <person name="Gobert G.N."/>
            <person name="Jones M.K."/>
            <person name="Ragan M.A."/>
            <person name="McManus D.P."/>
            <person name="Krause L."/>
        </authorList>
    </citation>
    <scope>NUCLEOTIDE SEQUENCE [LARGE SCALE GENOMIC DNA]</scope>
    <source>
        <strain evidence="2 3">IND2009</strain>
    </source>
</reference>
<protein>
    <submittedName>
        <fullName evidence="2">Uncharacterized protein</fullName>
    </submittedName>
</protein>
<dbReference type="AlphaFoldDB" id="A0A5J4P0Y4"/>
<dbReference type="EMBL" id="QNGE01000166">
    <property type="protein sequence ID" value="KAA3681605.1"/>
    <property type="molecule type" value="Genomic_DNA"/>
</dbReference>
<dbReference type="Proteomes" id="UP000324629">
    <property type="component" value="Unassembled WGS sequence"/>
</dbReference>
<gene>
    <name evidence="2" type="ORF">DEA37_0004923</name>
</gene>
<evidence type="ECO:0000313" key="2">
    <source>
        <dbReference type="EMBL" id="KAA3681605.1"/>
    </source>
</evidence>
<evidence type="ECO:0000313" key="3">
    <source>
        <dbReference type="Proteomes" id="UP000324629"/>
    </source>
</evidence>
<keyword evidence="3" id="KW-1185">Reference proteome</keyword>
<name>A0A5J4P0Y4_9TREM</name>
<proteinExistence type="predicted"/>
<comment type="caution">
    <text evidence="2">The sequence shown here is derived from an EMBL/GenBank/DDBJ whole genome shotgun (WGS) entry which is preliminary data.</text>
</comment>